<accession>A0A4Q7PBJ1</accession>
<comment type="similarity">
    <text evidence="2">Belongs to the ANKZF1/VMS1 family.</text>
</comment>
<dbReference type="InterPro" id="IPR041175">
    <property type="entry name" value="VLRF1/Vms1"/>
</dbReference>
<evidence type="ECO:0000256" key="4">
    <source>
        <dbReference type="ARBA" id="ARBA00022722"/>
    </source>
</evidence>
<dbReference type="GO" id="GO:0004519">
    <property type="term" value="F:endonuclease activity"/>
    <property type="evidence" value="ECO:0007669"/>
    <property type="project" value="UniProtKB-KW"/>
</dbReference>
<dbReference type="RefSeq" id="WP_130276438.1">
    <property type="nucleotide sequence ID" value="NZ_SGXG01000001.1"/>
</dbReference>
<keyword evidence="4" id="KW-0540">Nuclease</keyword>
<dbReference type="PANTHER" id="PTHR16036">
    <property type="entry name" value="ANKYRIN REPEAT AND ZINC FINGER DOMAIN-CONTAINING PROTEIN 1"/>
    <property type="match status" value="1"/>
</dbReference>
<comment type="caution">
    <text evidence="11">The sequence shown here is derived from an EMBL/GenBank/DDBJ whole genome shotgun (WGS) entry which is preliminary data.</text>
</comment>
<dbReference type="EMBL" id="SGXG01000001">
    <property type="protein sequence ID" value="RZS97575.1"/>
    <property type="molecule type" value="Genomic_DNA"/>
</dbReference>
<evidence type="ECO:0000256" key="3">
    <source>
        <dbReference type="ARBA" id="ARBA00022490"/>
    </source>
</evidence>
<keyword evidence="12" id="KW-1185">Reference proteome</keyword>
<dbReference type="PANTHER" id="PTHR16036:SF2">
    <property type="entry name" value="TRNA ENDONUCLEASE ANKZF1"/>
    <property type="match status" value="1"/>
</dbReference>
<organism evidence="11 12">
    <name type="scientific">Cecembia calidifontis</name>
    <dbReference type="NCBI Taxonomy" id="1187080"/>
    <lineage>
        <taxon>Bacteria</taxon>
        <taxon>Pseudomonadati</taxon>
        <taxon>Bacteroidota</taxon>
        <taxon>Cytophagia</taxon>
        <taxon>Cytophagales</taxon>
        <taxon>Cyclobacteriaceae</taxon>
        <taxon>Cecembia</taxon>
    </lineage>
</organism>
<keyword evidence="8" id="KW-0040">ANK repeat</keyword>
<dbReference type="GO" id="GO:0005737">
    <property type="term" value="C:cytoplasm"/>
    <property type="evidence" value="ECO:0007669"/>
    <property type="project" value="UniProtKB-SubCell"/>
</dbReference>
<reference evidence="11 12" key="1">
    <citation type="submission" date="2019-02" db="EMBL/GenBank/DDBJ databases">
        <title>Genomic Encyclopedia of Archaeal and Bacterial Type Strains, Phase II (KMG-II): from individual species to whole genera.</title>
        <authorList>
            <person name="Goeker M."/>
        </authorList>
    </citation>
    <scope>NUCLEOTIDE SEQUENCE [LARGE SCALE GENOMIC DNA]</scope>
    <source>
        <strain evidence="11 12">DSM 21411</strain>
    </source>
</reference>
<dbReference type="Pfam" id="PF18826">
    <property type="entry name" value="bVLRF1"/>
    <property type="match status" value="1"/>
</dbReference>
<dbReference type="Gene3D" id="3.30.420.60">
    <property type="entry name" value="eRF1 domain 2"/>
    <property type="match status" value="1"/>
</dbReference>
<evidence type="ECO:0000313" key="11">
    <source>
        <dbReference type="EMBL" id="RZS97575.1"/>
    </source>
</evidence>
<dbReference type="InterPro" id="IPR042226">
    <property type="entry name" value="eFR1_2_sf"/>
</dbReference>
<evidence type="ECO:0000256" key="2">
    <source>
        <dbReference type="ARBA" id="ARBA00009262"/>
    </source>
</evidence>
<evidence type="ECO:0000256" key="7">
    <source>
        <dbReference type="ARBA" id="ARBA00022801"/>
    </source>
</evidence>
<evidence type="ECO:0000256" key="1">
    <source>
        <dbReference type="ARBA" id="ARBA00004496"/>
    </source>
</evidence>
<keyword evidence="7" id="KW-0378">Hydrolase</keyword>
<evidence type="ECO:0000256" key="8">
    <source>
        <dbReference type="ARBA" id="ARBA00023043"/>
    </source>
</evidence>
<evidence type="ECO:0000259" key="10">
    <source>
        <dbReference type="PROSITE" id="PS52044"/>
    </source>
</evidence>
<keyword evidence="3" id="KW-0963">Cytoplasm</keyword>
<keyword evidence="9" id="KW-0175">Coiled coil</keyword>
<dbReference type="PROSITE" id="PS52044">
    <property type="entry name" value="VLRF1"/>
    <property type="match status" value="1"/>
</dbReference>
<sequence>MEKHLFEDDWVILFFNFLMEKELQPEFFSKNRKLIFYDTNNNKLLAFRLSTNLNFETENKKLSKSDFVNYVMILIRAGLASVGMVQNQELLDHKVFRAYMVRKKQGKSQIKHLKTKGKSRAGSRVRLAEAEQFFKQIAERVNQYIKTYPVDQIGLSCSETLIPYFFNEKNMLLLDKKDPRIFKIPKHIAAPTLENLGLTKDFMEKNQLSVYPEGKDFFQEFLSRFTQNEKKIEDDW</sequence>
<evidence type="ECO:0000256" key="5">
    <source>
        <dbReference type="ARBA" id="ARBA00022737"/>
    </source>
</evidence>
<keyword evidence="5" id="KW-0677">Repeat</keyword>
<evidence type="ECO:0000313" key="12">
    <source>
        <dbReference type="Proteomes" id="UP000292209"/>
    </source>
</evidence>
<dbReference type="AlphaFoldDB" id="A0A4Q7PBJ1"/>
<dbReference type="OrthoDB" id="850705at2"/>
<dbReference type="Proteomes" id="UP000292209">
    <property type="component" value="Unassembled WGS sequence"/>
</dbReference>
<dbReference type="InterPro" id="IPR047139">
    <property type="entry name" value="ANKZ1/VMS1"/>
</dbReference>
<feature type="domain" description="VLRF1" evidence="10">
    <location>
        <begin position="66"/>
        <end position="201"/>
    </location>
</feature>
<evidence type="ECO:0000256" key="6">
    <source>
        <dbReference type="ARBA" id="ARBA00022759"/>
    </source>
</evidence>
<dbReference type="GO" id="GO:0036503">
    <property type="term" value="P:ERAD pathway"/>
    <property type="evidence" value="ECO:0007669"/>
    <property type="project" value="TreeGrafter"/>
</dbReference>
<proteinExistence type="inferred from homology"/>
<comment type="subcellular location">
    <subcellularLocation>
        <location evidence="1">Cytoplasm</location>
    </subcellularLocation>
</comment>
<keyword evidence="6" id="KW-0255">Endonuclease</keyword>
<evidence type="ECO:0000256" key="9">
    <source>
        <dbReference type="ARBA" id="ARBA00023054"/>
    </source>
</evidence>
<protein>
    <recommendedName>
        <fullName evidence="10">VLRF1 domain-containing protein</fullName>
    </recommendedName>
</protein>
<name>A0A4Q7PBJ1_9BACT</name>
<gene>
    <name evidence="11" type="ORF">BC751_3190</name>
</gene>
<dbReference type="GO" id="GO:0016787">
    <property type="term" value="F:hydrolase activity"/>
    <property type="evidence" value="ECO:0007669"/>
    <property type="project" value="UniProtKB-KW"/>
</dbReference>